<dbReference type="AlphaFoldDB" id="A0A1G5VUG5"/>
<evidence type="ECO:0000313" key="2">
    <source>
        <dbReference type="EMBL" id="SDA49364.1"/>
    </source>
</evidence>
<evidence type="ECO:0000259" key="1">
    <source>
        <dbReference type="PROSITE" id="PS51186"/>
    </source>
</evidence>
<keyword evidence="2" id="KW-0808">Transferase</keyword>
<sequence>MSMMSIRAATPRDREAIRLVEEHAFGQQAEAGLVDALVTGGDAVAELVAEEDGQVVGHILFSRLFVRNGGKSFAAVALAPLAVEPSFHGSGIGGALIREAHIRLRDAGETLAVVLGDPAYYSRFGYSHARAENFESEYQGEALQALAWGDAPEAGRLVYASAFGSALAA</sequence>
<dbReference type="RefSeq" id="WP_091575707.1">
    <property type="nucleotide sequence ID" value="NZ_FMXM01000003.1"/>
</dbReference>
<dbReference type="GO" id="GO:0016747">
    <property type="term" value="F:acyltransferase activity, transferring groups other than amino-acyl groups"/>
    <property type="evidence" value="ECO:0007669"/>
    <property type="project" value="InterPro"/>
</dbReference>
<dbReference type="InterPro" id="IPR000182">
    <property type="entry name" value="GNAT_dom"/>
</dbReference>
<dbReference type="InterPro" id="IPR016181">
    <property type="entry name" value="Acyl_CoA_acyltransferase"/>
</dbReference>
<feature type="domain" description="N-acetyltransferase" evidence="1">
    <location>
        <begin position="4"/>
        <end position="153"/>
    </location>
</feature>
<dbReference type="Gene3D" id="3.40.630.30">
    <property type="match status" value="1"/>
</dbReference>
<dbReference type="PROSITE" id="PS51186">
    <property type="entry name" value="GNAT"/>
    <property type="match status" value="1"/>
</dbReference>
<dbReference type="Pfam" id="PF13527">
    <property type="entry name" value="Acetyltransf_9"/>
    <property type="match status" value="1"/>
</dbReference>
<organism evidence="2 3">
    <name type="scientific">Mesorhizobium qingshengii</name>
    <dbReference type="NCBI Taxonomy" id="1165689"/>
    <lineage>
        <taxon>Bacteria</taxon>
        <taxon>Pseudomonadati</taxon>
        <taxon>Pseudomonadota</taxon>
        <taxon>Alphaproteobacteria</taxon>
        <taxon>Hyphomicrobiales</taxon>
        <taxon>Phyllobacteriaceae</taxon>
        <taxon>Mesorhizobium</taxon>
    </lineage>
</organism>
<dbReference type="OrthoDB" id="9797178at2"/>
<proteinExistence type="predicted"/>
<name>A0A1G5VUG5_9HYPH</name>
<reference evidence="2 3" key="1">
    <citation type="submission" date="2016-10" db="EMBL/GenBank/DDBJ databases">
        <authorList>
            <person name="de Groot N.N."/>
        </authorList>
    </citation>
    <scope>NUCLEOTIDE SEQUENCE [LARGE SCALE GENOMIC DNA]</scope>
    <source>
        <strain evidence="2 3">CGMCC 1.12097</strain>
    </source>
</reference>
<dbReference type="SUPFAM" id="SSF55729">
    <property type="entry name" value="Acyl-CoA N-acyltransferases (Nat)"/>
    <property type="match status" value="1"/>
</dbReference>
<dbReference type="EMBL" id="FMXM01000003">
    <property type="protein sequence ID" value="SDA49364.1"/>
    <property type="molecule type" value="Genomic_DNA"/>
</dbReference>
<dbReference type="Proteomes" id="UP000198588">
    <property type="component" value="Unassembled WGS sequence"/>
</dbReference>
<gene>
    <name evidence="2" type="ORF">SAMN02927914_00769</name>
</gene>
<accession>A0A1G5VUG5</accession>
<evidence type="ECO:0000313" key="3">
    <source>
        <dbReference type="Proteomes" id="UP000198588"/>
    </source>
</evidence>
<dbReference type="STRING" id="1165689.SAMN02927914_00769"/>
<protein>
    <submittedName>
        <fullName evidence="2">Putative acetyltransferase</fullName>
    </submittedName>
</protein>